<accession>A0A6J5SWB8</accession>
<sequence>MIPSDVRDGIKTAVSITGLRVYDTIPDGLVPPALVIGQISITWDYAFSRGLDKGSVDLILITGRMSDRAAQDYLDSFLVASGASSIKAKLDAAPTLPKASVATVASSTCISATPVSVSVSGVEMLAYRYTIELWG</sequence>
<protein>
    <recommendedName>
        <fullName evidence="2">Tail completion protein</fullName>
    </recommendedName>
</protein>
<name>A0A6J5SWB8_9CAUD</name>
<proteinExistence type="predicted"/>
<evidence type="ECO:0008006" key="2">
    <source>
        <dbReference type="Google" id="ProtNLM"/>
    </source>
</evidence>
<evidence type="ECO:0000313" key="1">
    <source>
        <dbReference type="EMBL" id="CAB4219808.1"/>
    </source>
</evidence>
<reference evidence="1" key="1">
    <citation type="submission" date="2020-05" db="EMBL/GenBank/DDBJ databases">
        <authorList>
            <person name="Chiriac C."/>
            <person name="Salcher M."/>
            <person name="Ghai R."/>
            <person name="Kavagutti S V."/>
        </authorList>
    </citation>
    <scope>NUCLEOTIDE SEQUENCE</scope>
</reference>
<dbReference type="EMBL" id="LR797486">
    <property type="protein sequence ID" value="CAB4219808.1"/>
    <property type="molecule type" value="Genomic_DNA"/>
</dbReference>
<organism evidence="1">
    <name type="scientific">uncultured Caudovirales phage</name>
    <dbReference type="NCBI Taxonomy" id="2100421"/>
    <lineage>
        <taxon>Viruses</taxon>
        <taxon>Duplodnaviria</taxon>
        <taxon>Heunggongvirae</taxon>
        <taxon>Uroviricota</taxon>
        <taxon>Caudoviricetes</taxon>
        <taxon>Peduoviridae</taxon>
        <taxon>Maltschvirus</taxon>
        <taxon>Maltschvirus maltsch</taxon>
    </lineage>
</organism>
<gene>
    <name evidence="1" type="ORF">UFOVP1639_18</name>
</gene>